<dbReference type="Gene3D" id="3.40.50.2300">
    <property type="match status" value="1"/>
</dbReference>
<evidence type="ECO:0000256" key="3">
    <source>
        <dbReference type="ARBA" id="ARBA00023163"/>
    </source>
</evidence>
<name>A0A1H1X1I8_9ACTN</name>
<protein>
    <submittedName>
        <fullName evidence="5">DNA-binding response regulator, NarL/FixJ family, contains REC and HTH domains</fullName>
    </submittedName>
</protein>
<dbReference type="PANTHER" id="PTHR44688:SF25">
    <property type="entry name" value="HTH LUXR-TYPE DOMAIN-CONTAINING PROTEIN"/>
    <property type="match status" value="1"/>
</dbReference>
<dbReference type="Pfam" id="PF00196">
    <property type="entry name" value="GerE"/>
    <property type="match status" value="1"/>
</dbReference>
<organism evidence="5 6">
    <name type="scientific">Actinoplanes derwentensis</name>
    <dbReference type="NCBI Taxonomy" id="113562"/>
    <lineage>
        <taxon>Bacteria</taxon>
        <taxon>Bacillati</taxon>
        <taxon>Actinomycetota</taxon>
        <taxon>Actinomycetes</taxon>
        <taxon>Micromonosporales</taxon>
        <taxon>Micromonosporaceae</taxon>
        <taxon>Actinoplanes</taxon>
    </lineage>
</organism>
<dbReference type="InterPro" id="IPR000792">
    <property type="entry name" value="Tscrpt_reg_LuxR_C"/>
</dbReference>
<keyword evidence="3" id="KW-0804">Transcription</keyword>
<dbReference type="GO" id="GO:0003677">
    <property type="term" value="F:DNA binding"/>
    <property type="evidence" value="ECO:0007669"/>
    <property type="project" value="UniProtKB-KW"/>
</dbReference>
<dbReference type="GO" id="GO:0006355">
    <property type="term" value="P:regulation of DNA-templated transcription"/>
    <property type="evidence" value="ECO:0007669"/>
    <property type="project" value="InterPro"/>
</dbReference>
<sequence length="217" mass="22619">MSSPRGYGPGMIKTPVPVAVVSASATMRAGLVRLAAQTPALQVTHQLAAPARLPPPPAGPSLAIVDVTTLRTAVLNRRLRSLVPARTRTVLVCRPDEPPSIPEAIRAGVRAMILPDGSAHDLWVAVDTAVRDSVYISAGLVGGVLGGSGDEAARLCPREVEALRMLAEGLTNPAIGQRMGVAVATADTYARNIRTKLNVGTRTQLVARAIELGYLTG</sequence>
<evidence type="ECO:0000256" key="1">
    <source>
        <dbReference type="ARBA" id="ARBA00023015"/>
    </source>
</evidence>
<dbReference type="EMBL" id="LT629758">
    <property type="protein sequence ID" value="SDT02941.1"/>
    <property type="molecule type" value="Genomic_DNA"/>
</dbReference>
<dbReference type="PROSITE" id="PS50043">
    <property type="entry name" value="HTH_LUXR_2"/>
    <property type="match status" value="1"/>
</dbReference>
<dbReference type="AlphaFoldDB" id="A0A1H1X1I8"/>
<dbReference type="SUPFAM" id="SSF46894">
    <property type="entry name" value="C-terminal effector domain of the bipartite response regulators"/>
    <property type="match status" value="1"/>
</dbReference>
<evidence type="ECO:0000313" key="5">
    <source>
        <dbReference type="EMBL" id="SDT02941.1"/>
    </source>
</evidence>
<evidence type="ECO:0000256" key="2">
    <source>
        <dbReference type="ARBA" id="ARBA00023125"/>
    </source>
</evidence>
<dbReference type="PRINTS" id="PR00038">
    <property type="entry name" value="HTHLUXR"/>
</dbReference>
<dbReference type="CDD" id="cd06170">
    <property type="entry name" value="LuxR_C_like"/>
    <property type="match status" value="1"/>
</dbReference>
<dbReference type="Proteomes" id="UP000198688">
    <property type="component" value="Chromosome I"/>
</dbReference>
<keyword evidence="1" id="KW-0805">Transcription regulation</keyword>
<proteinExistence type="predicted"/>
<evidence type="ECO:0000259" key="4">
    <source>
        <dbReference type="PROSITE" id="PS50043"/>
    </source>
</evidence>
<keyword evidence="2 5" id="KW-0238">DNA-binding</keyword>
<dbReference type="SMART" id="SM00421">
    <property type="entry name" value="HTH_LUXR"/>
    <property type="match status" value="1"/>
</dbReference>
<evidence type="ECO:0000313" key="6">
    <source>
        <dbReference type="Proteomes" id="UP000198688"/>
    </source>
</evidence>
<gene>
    <name evidence="5" type="ORF">SAMN04489716_2301</name>
</gene>
<dbReference type="PANTHER" id="PTHR44688">
    <property type="entry name" value="DNA-BINDING TRANSCRIPTIONAL ACTIVATOR DEVR_DOSR"/>
    <property type="match status" value="1"/>
</dbReference>
<keyword evidence="6" id="KW-1185">Reference proteome</keyword>
<dbReference type="InterPro" id="IPR016032">
    <property type="entry name" value="Sig_transdc_resp-reg_C-effctor"/>
</dbReference>
<dbReference type="STRING" id="113562.SAMN04489716_2301"/>
<feature type="domain" description="HTH luxR-type" evidence="4">
    <location>
        <begin position="148"/>
        <end position="213"/>
    </location>
</feature>
<reference evidence="5 6" key="1">
    <citation type="submission" date="2016-10" db="EMBL/GenBank/DDBJ databases">
        <authorList>
            <person name="de Groot N.N."/>
        </authorList>
    </citation>
    <scope>NUCLEOTIDE SEQUENCE [LARGE SCALE GENOMIC DNA]</scope>
    <source>
        <strain evidence="5 6">DSM 43941</strain>
    </source>
</reference>
<accession>A0A1H1X1I8</accession>